<dbReference type="Gene3D" id="2.40.50.100">
    <property type="match status" value="1"/>
</dbReference>
<gene>
    <name evidence="8" type="ORF">H0485_15510</name>
</gene>
<comment type="subcellular location">
    <subcellularLocation>
        <location evidence="1">Cell envelope</location>
    </subcellularLocation>
</comment>
<dbReference type="Pfam" id="PF25917">
    <property type="entry name" value="BSH_RND"/>
    <property type="match status" value="1"/>
</dbReference>
<proteinExistence type="inferred from homology"/>
<dbReference type="InterPro" id="IPR058792">
    <property type="entry name" value="Beta-barrel_RND_2"/>
</dbReference>
<dbReference type="Gene3D" id="2.40.420.20">
    <property type="match status" value="1"/>
</dbReference>
<dbReference type="PANTHER" id="PTHR30469">
    <property type="entry name" value="MULTIDRUG RESISTANCE PROTEIN MDTA"/>
    <property type="match status" value="1"/>
</dbReference>
<evidence type="ECO:0000256" key="2">
    <source>
        <dbReference type="ARBA" id="ARBA00009477"/>
    </source>
</evidence>
<evidence type="ECO:0000256" key="1">
    <source>
        <dbReference type="ARBA" id="ARBA00004196"/>
    </source>
</evidence>
<dbReference type="RefSeq" id="WP_226936870.1">
    <property type="nucleotide sequence ID" value="NZ_JACDXX010000016.1"/>
</dbReference>
<evidence type="ECO:0000313" key="9">
    <source>
        <dbReference type="Proteomes" id="UP001198571"/>
    </source>
</evidence>
<name>A0ABS8CPR9_9RHOB</name>
<comment type="caution">
    <text evidence="8">The sequence shown here is derived from an EMBL/GenBank/DDBJ whole genome shotgun (WGS) entry which is preliminary data.</text>
</comment>
<dbReference type="InterPro" id="IPR006143">
    <property type="entry name" value="RND_pump_MFP"/>
</dbReference>
<dbReference type="Gene3D" id="1.10.287.470">
    <property type="entry name" value="Helix hairpin bin"/>
    <property type="match status" value="1"/>
</dbReference>
<dbReference type="NCBIfam" id="TIGR01730">
    <property type="entry name" value="RND_mfp"/>
    <property type="match status" value="1"/>
</dbReference>
<evidence type="ECO:0000256" key="3">
    <source>
        <dbReference type="ARBA" id="ARBA00022448"/>
    </source>
</evidence>
<protein>
    <submittedName>
        <fullName evidence="8">Efflux RND transporter periplasmic adaptor subunit</fullName>
    </submittedName>
</protein>
<feature type="compositionally biased region" description="Low complexity" evidence="4">
    <location>
        <begin position="378"/>
        <end position="399"/>
    </location>
</feature>
<accession>A0ABS8CPR9</accession>
<evidence type="ECO:0000313" key="8">
    <source>
        <dbReference type="EMBL" id="MCB5411397.1"/>
    </source>
</evidence>
<dbReference type="Pfam" id="PF25954">
    <property type="entry name" value="Beta-barrel_RND_2"/>
    <property type="match status" value="1"/>
</dbReference>
<feature type="region of interest" description="Disordered" evidence="4">
    <location>
        <begin position="354"/>
        <end position="399"/>
    </location>
</feature>
<feature type="domain" description="CusB-like beta-barrel" evidence="6">
    <location>
        <begin position="202"/>
        <end position="273"/>
    </location>
</feature>
<dbReference type="Gene3D" id="2.40.30.170">
    <property type="match status" value="1"/>
</dbReference>
<dbReference type="SUPFAM" id="SSF111369">
    <property type="entry name" value="HlyD-like secretion proteins"/>
    <property type="match status" value="1"/>
</dbReference>
<dbReference type="InterPro" id="IPR058627">
    <property type="entry name" value="MdtA-like_C"/>
</dbReference>
<dbReference type="EMBL" id="JACDXX010000016">
    <property type="protein sequence ID" value="MCB5411397.1"/>
    <property type="molecule type" value="Genomic_DNA"/>
</dbReference>
<sequence>MFKRLFIAIVLLGLVVGGIVWFKYFREQMIAQVLGGMVPAPVPVNAETVVPVTWKPGIDAVGTAISAQGVDLAIESSGLIREVRFTSNEDVTEGQQLLQIDDESEKASLAAATASLSLALAEASRARTLTDRGVGAATTLETAEAQVESARAEMARVQTSLDHKKLTAPFAGVIGIPQVEIGQYVSPGQIYATLQDLSRMRVDFSVPEQQIAALALGGSVSVASEVGGYRATGRITGIEPRVDPNTRMVSVRAEVENPSGLLLPGQFLRVSVALPEEQGVIAVPQTAVASSLYGDTIYVIRKGDEADDPEVRKVEQLFVKVGRRSGDRIEVVEGLKAGDEIVTSGQNRLTQGARVKIDNSVSLTPAQGADPAPRPEATPEAQPGTEPAAEPATQPAPAE</sequence>
<organism evidence="8 9">
    <name type="scientific">Pseudogemmobacter faecipullorum</name>
    <dbReference type="NCBI Taxonomy" id="2755041"/>
    <lineage>
        <taxon>Bacteria</taxon>
        <taxon>Pseudomonadati</taxon>
        <taxon>Pseudomonadota</taxon>
        <taxon>Alphaproteobacteria</taxon>
        <taxon>Rhodobacterales</taxon>
        <taxon>Paracoccaceae</taxon>
        <taxon>Pseudogemmobacter</taxon>
    </lineage>
</organism>
<evidence type="ECO:0000259" key="6">
    <source>
        <dbReference type="Pfam" id="PF25954"/>
    </source>
</evidence>
<keyword evidence="9" id="KW-1185">Reference proteome</keyword>
<comment type="similarity">
    <text evidence="2">Belongs to the membrane fusion protein (MFP) (TC 8.A.1) family.</text>
</comment>
<feature type="domain" description="Multidrug resistance protein MdtA-like C-terminal permuted SH3" evidence="7">
    <location>
        <begin position="280"/>
        <end position="347"/>
    </location>
</feature>
<dbReference type="Pfam" id="PF25967">
    <property type="entry name" value="RND-MFP_C"/>
    <property type="match status" value="1"/>
</dbReference>
<feature type="domain" description="Multidrug resistance protein MdtA-like barrel-sandwich hybrid" evidence="5">
    <location>
        <begin position="76"/>
        <end position="190"/>
    </location>
</feature>
<dbReference type="Proteomes" id="UP001198571">
    <property type="component" value="Unassembled WGS sequence"/>
</dbReference>
<evidence type="ECO:0000259" key="7">
    <source>
        <dbReference type="Pfam" id="PF25967"/>
    </source>
</evidence>
<evidence type="ECO:0000256" key="4">
    <source>
        <dbReference type="SAM" id="MobiDB-lite"/>
    </source>
</evidence>
<dbReference type="InterPro" id="IPR058625">
    <property type="entry name" value="MdtA-like_BSH"/>
</dbReference>
<dbReference type="PANTHER" id="PTHR30469:SF11">
    <property type="entry name" value="BLL4320 PROTEIN"/>
    <property type="match status" value="1"/>
</dbReference>
<keyword evidence="3" id="KW-0813">Transport</keyword>
<evidence type="ECO:0000259" key="5">
    <source>
        <dbReference type="Pfam" id="PF25917"/>
    </source>
</evidence>
<reference evidence="8 9" key="1">
    <citation type="submission" date="2020-07" db="EMBL/GenBank/DDBJ databases">
        <title>Pseudogemmobacter sp. nov., isolated from poultry manure in Taiwan.</title>
        <authorList>
            <person name="Lin S.-Y."/>
            <person name="Tang Y.-S."/>
            <person name="Young C.-C."/>
        </authorList>
    </citation>
    <scope>NUCLEOTIDE SEQUENCE [LARGE SCALE GENOMIC DNA]</scope>
    <source>
        <strain evidence="8 9">CC-YST710</strain>
    </source>
</reference>